<name>A0ABY7EBH4_MYAAR</name>
<dbReference type="PANTHER" id="PTHR46601">
    <property type="entry name" value="ULP_PROTEASE DOMAIN-CONTAINING PROTEIN"/>
    <property type="match status" value="1"/>
</dbReference>
<evidence type="ECO:0000256" key="1">
    <source>
        <dbReference type="SAM" id="MobiDB-lite"/>
    </source>
</evidence>
<feature type="region of interest" description="Disordered" evidence="1">
    <location>
        <begin position="49"/>
        <end position="72"/>
    </location>
</feature>
<dbReference type="Proteomes" id="UP001164746">
    <property type="component" value="Chromosome 6"/>
</dbReference>
<organism evidence="2 3">
    <name type="scientific">Mya arenaria</name>
    <name type="common">Soft-shell clam</name>
    <dbReference type="NCBI Taxonomy" id="6604"/>
    <lineage>
        <taxon>Eukaryota</taxon>
        <taxon>Metazoa</taxon>
        <taxon>Spiralia</taxon>
        <taxon>Lophotrochozoa</taxon>
        <taxon>Mollusca</taxon>
        <taxon>Bivalvia</taxon>
        <taxon>Autobranchia</taxon>
        <taxon>Heteroconchia</taxon>
        <taxon>Euheterodonta</taxon>
        <taxon>Imparidentia</taxon>
        <taxon>Neoheterodontei</taxon>
        <taxon>Myida</taxon>
        <taxon>Myoidea</taxon>
        <taxon>Myidae</taxon>
        <taxon>Mya</taxon>
    </lineage>
</organism>
<gene>
    <name evidence="2" type="ORF">MAR_017345</name>
</gene>
<dbReference type="EMBL" id="CP111017">
    <property type="protein sequence ID" value="WAR07387.1"/>
    <property type="molecule type" value="Genomic_DNA"/>
</dbReference>
<evidence type="ECO:0000313" key="2">
    <source>
        <dbReference type="EMBL" id="WAR07387.1"/>
    </source>
</evidence>
<accession>A0ABY7EBH4</accession>
<evidence type="ECO:0000313" key="3">
    <source>
        <dbReference type="Proteomes" id="UP001164746"/>
    </source>
</evidence>
<protein>
    <submittedName>
        <fullName evidence="2">Uncharacterized protein</fullName>
    </submittedName>
</protein>
<proteinExistence type="predicted"/>
<feature type="compositionally biased region" description="Polar residues" evidence="1">
    <location>
        <begin position="63"/>
        <end position="72"/>
    </location>
</feature>
<reference evidence="2" key="1">
    <citation type="submission" date="2022-11" db="EMBL/GenBank/DDBJ databases">
        <title>Centuries of genome instability and evolution in soft-shell clam transmissible cancer (bioRxiv).</title>
        <authorList>
            <person name="Hart S.F.M."/>
            <person name="Yonemitsu M.A."/>
            <person name="Giersch R.M."/>
            <person name="Beal B.F."/>
            <person name="Arriagada G."/>
            <person name="Davis B.W."/>
            <person name="Ostrander E.A."/>
            <person name="Goff S.P."/>
            <person name="Metzger M.J."/>
        </authorList>
    </citation>
    <scope>NUCLEOTIDE SEQUENCE</scope>
    <source>
        <strain evidence="2">MELC-2E11</strain>
        <tissue evidence="2">Siphon/mantle</tissue>
    </source>
</reference>
<keyword evidence="3" id="KW-1185">Reference proteome</keyword>
<dbReference type="PANTHER" id="PTHR46601:SF1">
    <property type="entry name" value="ADF-H DOMAIN-CONTAINING PROTEIN"/>
    <property type="match status" value="1"/>
</dbReference>
<sequence>MAVKLNFKKKRIANTKLVNANKKVKILDDKVMNLQRRNSCLRKKLQHLKESKERVAKTHAQRPDTNTENELTPKSMTRVQLKKDLNMTPKSRKKAFRRLKFQNCVLAEEENINSKKGKQSQRPLLQIFVGRFSTNAKWQEIIAKSKFAKQGKALLRGRFAREEKRKKLKELITAFMERDDNSTCLPGKRDSQKIGKVHHQKRFRAENSSCNVSLTTYTRIRPKHIQLVQYRNRQTCLCQRHQNMALKCKALKDYKVLSFDNPDTVVDKMNDTESLEKIEGTIEDSITFSEWRHSPTSQYSYRQIFSVIAKHDHFIPGIQTAWLYFEAGHGKGACDGVGGTAKRLAGMAVKRHKAIIQSAKDFFRWGQSQ</sequence>